<evidence type="ECO:0000313" key="2">
    <source>
        <dbReference type="EMBL" id="UYF95617.1"/>
    </source>
</evidence>
<accession>A0AA46PR84</accession>
<feature type="transmembrane region" description="Helical" evidence="1">
    <location>
        <begin position="138"/>
        <end position="158"/>
    </location>
</feature>
<proteinExistence type="predicted"/>
<evidence type="ECO:0000313" key="3">
    <source>
        <dbReference type="Proteomes" id="UP001163947"/>
    </source>
</evidence>
<evidence type="ECO:0000256" key="1">
    <source>
        <dbReference type="SAM" id="Phobius"/>
    </source>
</evidence>
<dbReference type="EMBL" id="CP106982">
    <property type="protein sequence ID" value="UYF95617.1"/>
    <property type="molecule type" value="Genomic_DNA"/>
</dbReference>
<feature type="transmembrane region" description="Helical" evidence="1">
    <location>
        <begin position="258"/>
        <end position="278"/>
    </location>
</feature>
<feature type="transmembrane region" description="Helical" evidence="1">
    <location>
        <begin position="189"/>
        <end position="211"/>
    </location>
</feature>
<feature type="transmembrane region" description="Helical" evidence="1">
    <location>
        <begin position="164"/>
        <end position="182"/>
    </location>
</feature>
<protein>
    <submittedName>
        <fullName evidence="2">Exosortase/archaeosortase family protein</fullName>
    </submittedName>
</protein>
<gene>
    <name evidence="2" type="ORF">OCS65_07630</name>
</gene>
<feature type="transmembrane region" description="Helical" evidence="1">
    <location>
        <begin position="112"/>
        <end position="131"/>
    </location>
</feature>
<feature type="transmembrane region" description="Helical" evidence="1">
    <location>
        <begin position="83"/>
        <end position="100"/>
    </location>
</feature>
<name>A0AA46PR84_9NOCA</name>
<keyword evidence="1" id="KW-0472">Membrane</keyword>
<sequence length="489" mass="53973">MSTVTTAERAALFAHTSARWTVIVAATVLGYWSTWEQLLTEISRGTGGGYVLLVPPFAVLAAEGVTRRRRGELPIHDRQTDRIVGGAVLLIALAVKWLLLPRYGPNYQMMHLDVLSAWTFVIGACVLLFGLRVASRYWPVWLLLLGTSPLFYRAVLVQLGGTKFAAGFLMVLLGAIAIAVAVGRTRRRALIGFSATMLLGLALLFAVTTRYPDARVAVAQIVPSGTAALVVGGAFYLYRYRGLAPRTLPPNPVSPREATRSALFLVVPAALVLAVLPLPDQQLTPVSVGPPPSGTVTQVVPTGWYQIDSIDYDWPRRYFGSTAQLRRQMIRAVEPRADWDRLSRPRTVAVQTLQVRRVGVFEVYPVQTSYDLGRARVSPKIRVDLGHGVQADFFTVVDDELLLTWSLMNFIWTRGDALAQRVSLLTVDNHELDAPFPQPTPNMASNGRNLLSVFLRGRASVEDSDPEYKDLDMLTELGRDLVEAQWRGI</sequence>
<feature type="transmembrane region" description="Helical" evidence="1">
    <location>
        <begin position="217"/>
        <end position="238"/>
    </location>
</feature>
<organism evidence="2 3">
    <name type="scientific">Rhodococcus aetherivorans</name>
    <dbReference type="NCBI Taxonomy" id="191292"/>
    <lineage>
        <taxon>Bacteria</taxon>
        <taxon>Bacillati</taxon>
        <taxon>Actinomycetota</taxon>
        <taxon>Actinomycetes</taxon>
        <taxon>Mycobacteriales</taxon>
        <taxon>Nocardiaceae</taxon>
        <taxon>Rhodococcus</taxon>
    </lineage>
</organism>
<dbReference type="Proteomes" id="UP001163947">
    <property type="component" value="Chromosome"/>
</dbReference>
<keyword evidence="1" id="KW-1133">Transmembrane helix</keyword>
<feature type="transmembrane region" description="Helical" evidence="1">
    <location>
        <begin position="12"/>
        <end position="33"/>
    </location>
</feature>
<dbReference type="AlphaFoldDB" id="A0AA46PR84"/>
<dbReference type="GeneID" id="83620277"/>
<dbReference type="RefSeq" id="WP_263509315.1">
    <property type="nucleotide sequence ID" value="NZ_CP106982.1"/>
</dbReference>
<keyword evidence="1" id="KW-0812">Transmembrane</keyword>
<feature type="transmembrane region" description="Helical" evidence="1">
    <location>
        <begin position="45"/>
        <end position="62"/>
    </location>
</feature>
<reference evidence="2" key="1">
    <citation type="submission" date="2022-09" db="EMBL/GenBank/DDBJ databases">
        <title>The genome sequence of Rhodococcus aetherivorans N1.</title>
        <authorList>
            <person name="Jiang W."/>
        </authorList>
    </citation>
    <scope>NUCLEOTIDE SEQUENCE</scope>
    <source>
        <strain evidence="2">N1</strain>
    </source>
</reference>